<evidence type="ECO:0000256" key="5">
    <source>
        <dbReference type="ARBA" id="ARBA00023014"/>
    </source>
</evidence>
<dbReference type="InterPro" id="IPR051198">
    <property type="entry name" value="BchE-like"/>
</dbReference>
<keyword evidence="5" id="KW-0411">Iron-sulfur</keyword>
<dbReference type="SFLD" id="SFLDG01123">
    <property type="entry name" value="methyltransferase_(Class_B)"/>
    <property type="match status" value="1"/>
</dbReference>
<accession>A0A2M8KDA8</accession>
<keyword evidence="4" id="KW-0408">Iron</keyword>
<keyword evidence="3" id="KW-0479">Metal-binding</keyword>
<evidence type="ECO:0000259" key="7">
    <source>
        <dbReference type="PROSITE" id="PS51918"/>
    </source>
</evidence>
<dbReference type="SUPFAM" id="SSF102114">
    <property type="entry name" value="Radical SAM enzymes"/>
    <property type="match status" value="1"/>
</dbReference>
<dbReference type="Gene3D" id="3.80.30.20">
    <property type="entry name" value="tm_1862 like domain"/>
    <property type="match status" value="1"/>
</dbReference>
<dbReference type="GO" id="GO:0046872">
    <property type="term" value="F:metal ion binding"/>
    <property type="evidence" value="ECO:0007669"/>
    <property type="project" value="UniProtKB-KW"/>
</dbReference>
<dbReference type="PROSITE" id="PS51332">
    <property type="entry name" value="B12_BINDING"/>
    <property type="match status" value="1"/>
</dbReference>
<comment type="cofactor">
    <cofactor evidence="1">
        <name>[4Fe-4S] cluster</name>
        <dbReference type="ChEBI" id="CHEBI:49883"/>
    </cofactor>
</comment>
<evidence type="ECO:0000313" key="9">
    <source>
        <dbReference type="Proteomes" id="UP000231450"/>
    </source>
</evidence>
<dbReference type="PANTHER" id="PTHR43409">
    <property type="entry name" value="ANAEROBIC MAGNESIUM-PROTOPORPHYRIN IX MONOMETHYL ESTER CYCLASE-RELATED"/>
    <property type="match status" value="1"/>
</dbReference>
<dbReference type="InterPro" id="IPR023404">
    <property type="entry name" value="rSAM_horseshoe"/>
</dbReference>
<evidence type="ECO:0000313" key="8">
    <source>
        <dbReference type="EMBL" id="PJE57909.1"/>
    </source>
</evidence>
<evidence type="ECO:0000259" key="6">
    <source>
        <dbReference type="PROSITE" id="PS51332"/>
    </source>
</evidence>
<keyword evidence="2" id="KW-0949">S-adenosyl-L-methionine</keyword>
<gene>
    <name evidence="8" type="ORF">COU81_03535</name>
</gene>
<dbReference type="GO" id="GO:0003824">
    <property type="term" value="F:catalytic activity"/>
    <property type="evidence" value="ECO:0007669"/>
    <property type="project" value="InterPro"/>
</dbReference>
<feature type="domain" description="Radical SAM core" evidence="7">
    <location>
        <begin position="197"/>
        <end position="415"/>
    </location>
</feature>
<dbReference type="CDD" id="cd02068">
    <property type="entry name" value="radical_SAM_B12_BD"/>
    <property type="match status" value="1"/>
</dbReference>
<reference evidence="9" key="1">
    <citation type="submission" date="2017-09" db="EMBL/GenBank/DDBJ databases">
        <title>Depth-based differentiation of microbial function through sediment-hosted aquifers and enrichment of novel symbionts in the deep terrestrial subsurface.</title>
        <authorList>
            <person name="Probst A.J."/>
            <person name="Ladd B."/>
            <person name="Jarett J.K."/>
            <person name="Geller-Mcgrath D.E."/>
            <person name="Sieber C.M.K."/>
            <person name="Emerson J.B."/>
            <person name="Anantharaman K."/>
            <person name="Thomas B.C."/>
            <person name="Malmstrom R."/>
            <person name="Stieglmeier M."/>
            <person name="Klingl A."/>
            <person name="Woyke T."/>
            <person name="Ryan C.M."/>
            <person name="Banfield J.F."/>
        </authorList>
    </citation>
    <scope>NUCLEOTIDE SEQUENCE [LARGE SCALE GENOMIC DNA]</scope>
</reference>
<dbReference type="InterPro" id="IPR058240">
    <property type="entry name" value="rSAM_sf"/>
</dbReference>
<dbReference type="GO" id="GO:0051539">
    <property type="term" value="F:4 iron, 4 sulfur cluster binding"/>
    <property type="evidence" value="ECO:0007669"/>
    <property type="project" value="UniProtKB-KW"/>
</dbReference>
<dbReference type="GO" id="GO:0031419">
    <property type="term" value="F:cobalamin binding"/>
    <property type="evidence" value="ECO:0007669"/>
    <property type="project" value="InterPro"/>
</dbReference>
<feature type="domain" description="B12-binding" evidence="6">
    <location>
        <begin position="7"/>
        <end position="149"/>
    </location>
</feature>
<dbReference type="GO" id="GO:0005829">
    <property type="term" value="C:cytosol"/>
    <property type="evidence" value="ECO:0007669"/>
    <property type="project" value="TreeGrafter"/>
</dbReference>
<dbReference type="SFLD" id="SFLDS00029">
    <property type="entry name" value="Radical_SAM"/>
    <property type="match status" value="1"/>
</dbReference>
<name>A0A2M8KDA8_9BACT</name>
<dbReference type="SMART" id="SM00729">
    <property type="entry name" value="Elp3"/>
    <property type="match status" value="1"/>
</dbReference>
<comment type="caution">
    <text evidence="8">The sequence shown here is derived from an EMBL/GenBank/DDBJ whole genome shotgun (WGS) entry which is preliminary data.</text>
</comment>
<dbReference type="PROSITE" id="PS51918">
    <property type="entry name" value="RADICAL_SAM"/>
    <property type="match status" value="1"/>
</dbReference>
<dbReference type="EMBL" id="PFDW01000072">
    <property type="protein sequence ID" value="PJE57909.1"/>
    <property type="molecule type" value="Genomic_DNA"/>
</dbReference>
<dbReference type="Gene3D" id="3.40.50.280">
    <property type="entry name" value="Cobalamin-binding domain"/>
    <property type="match status" value="1"/>
</dbReference>
<dbReference type="CDD" id="cd01335">
    <property type="entry name" value="Radical_SAM"/>
    <property type="match status" value="1"/>
</dbReference>
<dbReference type="AlphaFoldDB" id="A0A2M8KDA8"/>
<dbReference type="InterPro" id="IPR006158">
    <property type="entry name" value="Cobalamin-bd"/>
</dbReference>
<dbReference type="Proteomes" id="UP000231450">
    <property type="component" value="Unassembled WGS sequence"/>
</dbReference>
<proteinExistence type="predicted"/>
<evidence type="ECO:0000256" key="3">
    <source>
        <dbReference type="ARBA" id="ARBA00022723"/>
    </source>
</evidence>
<dbReference type="PANTHER" id="PTHR43409:SF16">
    <property type="entry name" value="SLR0320 PROTEIN"/>
    <property type="match status" value="1"/>
</dbReference>
<dbReference type="InterPro" id="IPR034466">
    <property type="entry name" value="Methyltransferase_Class_B"/>
</dbReference>
<evidence type="ECO:0000256" key="4">
    <source>
        <dbReference type="ARBA" id="ARBA00023004"/>
    </source>
</evidence>
<protein>
    <submittedName>
        <fullName evidence="8">Uncharacterized protein</fullName>
    </submittedName>
</protein>
<organism evidence="8 9">
    <name type="scientific">Candidatus Portnoybacteria bacterium CG10_big_fil_rev_8_21_14_0_10_36_7</name>
    <dbReference type="NCBI Taxonomy" id="1974812"/>
    <lineage>
        <taxon>Bacteria</taxon>
        <taxon>Candidatus Portnoyibacteriota</taxon>
    </lineage>
</organism>
<dbReference type="Pfam" id="PF02310">
    <property type="entry name" value="B12-binding"/>
    <property type="match status" value="1"/>
</dbReference>
<evidence type="ECO:0000256" key="2">
    <source>
        <dbReference type="ARBA" id="ARBA00022691"/>
    </source>
</evidence>
<dbReference type="InterPro" id="IPR007197">
    <property type="entry name" value="rSAM"/>
</dbReference>
<sequence length="482" mass="55494">MRILLINPSLRQATTGQYEKELEEQRGIYPPLGLAYIAAILEKNDYQVTIIDCDTETNYRDKIQDTCYELKPQIVGFYAMTWSYILAKEIATQVKNIDKKIITILGGPNVTSMPHSSLKLGEFDFGVLGEGEKTIIELLEKIDGKKNIPYEKILGLAFKKDEAVIVNGLRPLINDLDTLPYPARHLLPIKKYFDVFSQKKHFATIIATRGCPFNCVFCDRQNRMGRNWRRRSPINIALEIKAIRDIHGIKEFMFFDDNIIIDKVWALQLCKEIKKLNIAWECRERVDMVDEDVLLAMKKSGCYRIRFGFESGDNNVLNTLKKGIRVEQSIKCAEICKKVGIEVYGYFMIGAPNETPDTINKTINLSLKMQPSFAIFSKTILIPGSDLFEYGVKTNQIRRDYWERYLAGIETNGAPSLTKEKLSETEIDNFVKLADRKFYLRPNFIIKRILRTKNLTHIIRQAKMGIALIFKNTKKEGLKKFA</sequence>
<dbReference type="InterPro" id="IPR006638">
    <property type="entry name" value="Elp3/MiaA/NifB-like_rSAM"/>
</dbReference>
<evidence type="ECO:0000256" key="1">
    <source>
        <dbReference type="ARBA" id="ARBA00001966"/>
    </source>
</evidence>
<dbReference type="SFLD" id="SFLDG01082">
    <property type="entry name" value="B12-binding_domain_containing"/>
    <property type="match status" value="1"/>
</dbReference>
<dbReference type="Pfam" id="PF04055">
    <property type="entry name" value="Radical_SAM"/>
    <property type="match status" value="1"/>
</dbReference>